<dbReference type="Pfam" id="PF00353">
    <property type="entry name" value="HemolysinCabind"/>
    <property type="match status" value="3"/>
</dbReference>
<dbReference type="InterPro" id="IPR018511">
    <property type="entry name" value="Hemolysin-typ_Ca-bd_CS"/>
</dbReference>
<evidence type="ECO:0000313" key="5">
    <source>
        <dbReference type="EMBL" id="SHJ17117.1"/>
    </source>
</evidence>
<protein>
    <submittedName>
        <fullName evidence="5">Hemolysin-type calcium-binding repeat-containing protein</fullName>
    </submittedName>
</protein>
<reference evidence="5 6" key="1">
    <citation type="submission" date="2016-11" db="EMBL/GenBank/DDBJ databases">
        <authorList>
            <person name="Jaros S."/>
            <person name="Januszkiewicz K."/>
            <person name="Wedrychowicz H."/>
        </authorList>
    </citation>
    <scope>NUCLEOTIDE SEQUENCE [LARGE SCALE GENOMIC DNA]</scope>
    <source>
        <strain evidence="5 6">DSM 26892</strain>
    </source>
</reference>
<evidence type="ECO:0000256" key="3">
    <source>
        <dbReference type="SAM" id="Coils"/>
    </source>
</evidence>
<feature type="coiled-coil region" evidence="3">
    <location>
        <begin position="37"/>
        <end position="64"/>
    </location>
</feature>
<dbReference type="Proteomes" id="UP000184040">
    <property type="component" value="Unassembled WGS sequence"/>
</dbReference>
<sequence length="743" mass="78473">MGWTTFGKVADVIGVVVSGIGTGMTAKDIIENILDPSAGLNDAVAELSAEIAELGRKIDDLAEQQRIEALNDGLQLSKQAFDRVKDYPELGPSEIQSVIRDAFNGLDDVVNTATGIMDRDPTPEEVLSVGSAVSFAMLVQIQSATLFSEGEYLGPDASTQGGERQHGGHRRDSIRDNLIEGVQILQALDEVAEQALDLDVSQSTTTYYATDTTLDYNEWWTRADDGALIDFLEFAGNFSFGGGGSTYRVPSKTITTYTINVDGDADGAKIKAVLETFFGDDYQLHGSTPDAPMTAWVPTGTTVTIPAEATGGAPLTLTSGSHTAHTISNYLEDAITHAIYGGTPLDGTGETSAELIAPVIDLIDGQMIRKHDGDGTFHGTRSSTDQRGESDNPFLSADGDDFITNVGSYDGATLLGYGGSDYLKGGINTDIMKGGSGNDVYFGGTGNDTLFDDEGGLDRAIFVGDKQDYTLTLEVVDDALSVVVSGQETTVDGETFYALDGRDSLYGIESVTFDDVTVDLRTEDFGTDKIADGVATWTLAEGSTNLFGWIGDNDLTGRATDDRLVGQDGQDTLSGQGGDDDLAGNGGDDVLRGDSGNDLLLGGAGADTLEGGQGNDTLNGGDGVDWLEGGDGADVFVFDNMDDVDVITDFQSGTDKIQLDGDVFFGFDGGFGTDDLVFGMDVNPSYYAMAPWMWGMMGAFDNSMVYRDGALFYDDNGGMYGGETLIAFLEGAPTLAASDFEII</sequence>
<accession>A0A1M6H4F1</accession>
<feature type="region of interest" description="Disordered" evidence="4">
    <location>
        <begin position="560"/>
        <end position="588"/>
    </location>
</feature>
<proteinExistence type="predicted"/>
<dbReference type="SUPFAM" id="SSF51120">
    <property type="entry name" value="beta-Roll"/>
    <property type="match status" value="2"/>
</dbReference>
<dbReference type="InterPro" id="IPR050557">
    <property type="entry name" value="RTX_toxin/Mannuronan_C5-epim"/>
</dbReference>
<keyword evidence="3" id="KW-0175">Coiled coil</keyword>
<keyword evidence="2" id="KW-0964">Secreted</keyword>
<dbReference type="PRINTS" id="PR00313">
    <property type="entry name" value="CABNDNGRPT"/>
</dbReference>
<gene>
    <name evidence="5" type="ORF">SAMN04488012_105207</name>
</gene>
<dbReference type="AlphaFoldDB" id="A0A1M6H4F1"/>
<evidence type="ECO:0000256" key="4">
    <source>
        <dbReference type="SAM" id="MobiDB-lite"/>
    </source>
</evidence>
<dbReference type="InterPro" id="IPR001343">
    <property type="entry name" value="Hemolysn_Ca-bd"/>
</dbReference>
<comment type="subcellular location">
    <subcellularLocation>
        <location evidence="1">Secreted</location>
    </subcellularLocation>
</comment>
<organism evidence="5 6">
    <name type="scientific">Palleronia salina</name>
    <dbReference type="NCBI Taxonomy" id="313368"/>
    <lineage>
        <taxon>Bacteria</taxon>
        <taxon>Pseudomonadati</taxon>
        <taxon>Pseudomonadota</taxon>
        <taxon>Alphaproteobacteria</taxon>
        <taxon>Rhodobacterales</taxon>
        <taxon>Roseobacteraceae</taxon>
        <taxon>Palleronia</taxon>
    </lineage>
</organism>
<keyword evidence="6" id="KW-1185">Reference proteome</keyword>
<dbReference type="PANTHER" id="PTHR38340">
    <property type="entry name" value="S-LAYER PROTEIN"/>
    <property type="match status" value="1"/>
</dbReference>
<evidence type="ECO:0000256" key="1">
    <source>
        <dbReference type="ARBA" id="ARBA00004613"/>
    </source>
</evidence>
<dbReference type="PROSITE" id="PS00330">
    <property type="entry name" value="HEMOLYSIN_CALCIUM"/>
    <property type="match status" value="3"/>
</dbReference>
<name>A0A1M6H4F1_9RHOB</name>
<dbReference type="RefSeq" id="WP_073128581.1">
    <property type="nucleotide sequence ID" value="NZ_FQZA01000005.1"/>
</dbReference>
<dbReference type="GO" id="GO:0005576">
    <property type="term" value="C:extracellular region"/>
    <property type="evidence" value="ECO:0007669"/>
    <property type="project" value="UniProtKB-SubCell"/>
</dbReference>
<evidence type="ECO:0000313" key="6">
    <source>
        <dbReference type="Proteomes" id="UP000184040"/>
    </source>
</evidence>
<evidence type="ECO:0000256" key="2">
    <source>
        <dbReference type="ARBA" id="ARBA00022525"/>
    </source>
</evidence>
<dbReference type="InterPro" id="IPR011049">
    <property type="entry name" value="Serralysin-like_metalloprot_C"/>
</dbReference>
<dbReference type="PANTHER" id="PTHR38340:SF1">
    <property type="entry name" value="S-LAYER PROTEIN"/>
    <property type="match status" value="1"/>
</dbReference>
<dbReference type="STRING" id="313368.SAMN04488012_105207"/>
<dbReference type="Gene3D" id="2.150.10.10">
    <property type="entry name" value="Serralysin-like metalloprotease, C-terminal"/>
    <property type="match status" value="2"/>
</dbReference>
<dbReference type="GO" id="GO:0005509">
    <property type="term" value="F:calcium ion binding"/>
    <property type="evidence" value="ECO:0007669"/>
    <property type="project" value="InterPro"/>
</dbReference>
<dbReference type="EMBL" id="FQZA01000005">
    <property type="protein sequence ID" value="SHJ17117.1"/>
    <property type="molecule type" value="Genomic_DNA"/>
</dbReference>